<comment type="caution">
    <text evidence="2">The sequence shown here is derived from an EMBL/GenBank/DDBJ whole genome shotgun (WGS) entry which is preliminary data.</text>
</comment>
<keyword evidence="3" id="KW-1185">Reference proteome</keyword>
<proteinExistence type="predicted"/>
<reference evidence="2 3" key="1">
    <citation type="journal article" date="2021" name="Elife">
        <title>Chloroplast acquisition without the gene transfer in kleptoplastic sea slugs, Plakobranchus ocellatus.</title>
        <authorList>
            <person name="Maeda T."/>
            <person name="Takahashi S."/>
            <person name="Yoshida T."/>
            <person name="Shimamura S."/>
            <person name="Takaki Y."/>
            <person name="Nagai Y."/>
            <person name="Toyoda A."/>
            <person name="Suzuki Y."/>
            <person name="Arimoto A."/>
            <person name="Ishii H."/>
            <person name="Satoh N."/>
            <person name="Nishiyama T."/>
            <person name="Hasebe M."/>
            <person name="Maruyama T."/>
            <person name="Minagawa J."/>
            <person name="Obokata J."/>
            <person name="Shigenobu S."/>
        </authorList>
    </citation>
    <scope>NUCLEOTIDE SEQUENCE [LARGE SCALE GENOMIC DNA]</scope>
</reference>
<dbReference type="EMBL" id="BLXT01005083">
    <property type="protein sequence ID" value="GFO19716.1"/>
    <property type="molecule type" value="Genomic_DNA"/>
</dbReference>
<accession>A0AAV4BH05</accession>
<dbReference type="AlphaFoldDB" id="A0AAV4BH05"/>
<evidence type="ECO:0000313" key="3">
    <source>
        <dbReference type="Proteomes" id="UP000735302"/>
    </source>
</evidence>
<organism evidence="2 3">
    <name type="scientific">Plakobranchus ocellatus</name>
    <dbReference type="NCBI Taxonomy" id="259542"/>
    <lineage>
        <taxon>Eukaryota</taxon>
        <taxon>Metazoa</taxon>
        <taxon>Spiralia</taxon>
        <taxon>Lophotrochozoa</taxon>
        <taxon>Mollusca</taxon>
        <taxon>Gastropoda</taxon>
        <taxon>Heterobranchia</taxon>
        <taxon>Euthyneura</taxon>
        <taxon>Panpulmonata</taxon>
        <taxon>Sacoglossa</taxon>
        <taxon>Placobranchoidea</taxon>
        <taxon>Plakobranchidae</taxon>
        <taxon>Plakobranchus</taxon>
    </lineage>
</organism>
<gene>
    <name evidence="2" type="ORF">PoB_004622100</name>
</gene>
<evidence type="ECO:0000256" key="1">
    <source>
        <dbReference type="SAM" id="MobiDB-lite"/>
    </source>
</evidence>
<evidence type="ECO:0000313" key="2">
    <source>
        <dbReference type="EMBL" id="GFO19716.1"/>
    </source>
</evidence>
<name>A0AAV4BH05_9GAST</name>
<feature type="compositionally biased region" description="Basic and acidic residues" evidence="1">
    <location>
        <begin position="86"/>
        <end position="100"/>
    </location>
</feature>
<dbReference type="Proteomes" id="UP000735302">
    <property type="component" value="Unassembled WGS sequence"/>
</dbReference>
<protein>
    <submittedName>
        <fullName evidence="2">Uncharacterized protein</fullName>
    </submittedName>
</protein>
<sequence>MRFTWRRRGEAAWQTTEYPSRTHVVPGVQLLLRMSEQQATMRQQTIINELYRFQSFQFNIVLTGQGSMELKSFPSQGRHQCPLAHSDQRIQKEKRDKDKN</sequence>
<feature type="region of interest" description="Disordered" evidence="1">
    <location>
        <begin position="71"/>
        <end position="100"/>
    </location>
</feature>